<dbReference type="Proteomes" id="UP000613580">
    <property type="component" value="Unassembled WGS sequence"/>
</dbReference>
<sequence>MAPFIAPPLTLPSSRVHTFIDHHRTAPNLTPAFSWGNEDGTGVTNVSHFEFARAAHRAAELLRPGRCGGAQVDGTTVAIVVATDALIAQTLLAGCIIAGLVPFPISPRNTEAALIHLLSSTRTHRILATRASVGPIVDPLVHSIAAAHPSSGYPLSIEEIPTFRQLYPFLGRETPDDAFTPYPPPSTPPSPKDPVLILHSSGSTGLPKPITTCERVFFAFCALENVSEMARRAPRAYTGMMPAFHAFGVLMQFVGPLAHGLVSCLAPPSTINGDCVPPAPTPQSTLANAKKTKVDAIVTVPAFILEWAKNEEDVEYLVSLKLLVFGSAPLASKVGDVLVRRGVKFGQVYGATEFGAVNKLVPTGLEEHEWSWMEMSERARVRWEATEKGIFEAQFLTTEDVYYPAIENLPDLKGYATRDLFERHPTKPHLYRIMGRLDDVVVLGTGEKVVPNPMEDILNASPHITGAILFGRERIQTGVLIQPSSAYAIDPRDDKQLASFRNLVWDVVEHANAVAPNFARVYKEMILLTELARPMLRSPKGSVAKKATLELYAQDIDALYNTVEASSSAAGEIASPVAWTAVNIQPWLLEHTSSLCGKAINPTIDLFEQGFDSLNATFLRHRIVGALRASPSLLPVAQQIPRNFIYTYASVQQLAHALQELVVGNAGGAKRDAAAAAMEAMIAKYSSAGLVGFLPEGQMPTGEGAVVLLTGSTGGLGSHVLELLIANPGVSKIFAFNRPNDKIPILQRQEAAFAERGLDTTALKSEKLVFLVGDSTKADLGLPAEQYAEVKRSVNTIIHNAWTLDFNKTLLSFEPHIAGTRNLIDLARAMRATPRFVFTSSVGSAQAWDLSSGPVPEEILDVRLAVGTGYGESKYVAERLLLASGLRATSLRIGQVSGSATNGAWSATEWVPAIVKSSITLGHFPADPGAVAPFLSPEAVAKAVVDVALYKEEVPAMMNVVHPRPASWNVVFGAMAKAAGVEDMIPIDQWLKEVGERAERATAVDLELVPAIKIVDFLKSTIKRLSRAEFSTVRADTVTSALREVQDWDERDAEKWVGYWRNVGFLDE</sequence>
<dbReference type="Pfam" id="PF00501">
    <property type="entry name" value="AMP-binding"/>
    <property type="match status" value="1"/>
</dbReference>
<proteinExistence type="predicted"/>
<feature type="domain" description="AMP-dependent synthetase/ligase" evidence="3">
    <location>
        <begin position="42"/>
        <end position="357"/>
    </location>
</feature>
<evidence type="ECO:0000256" key="2">
    <source>
        <dbReference type="ARBA" id="ARBA00022553"/>
    </source>
</evidence>
<dbReference type="Pfam" id="PF07993">
    <property type="entry name" value="NAD_binding_4"/>
    <property type="match status" value="1"/>
</dbReference>
<name>A0A8H6S9I8_MYCCL</name>
<dbReference type="SUPFAM" id="SSF56801">
    <property type="entry name" value="Acetyl-CoA synthetase-like"/>
    <property type="match status" value="1"/>
</dbReference>
<evidence type="ECO:0000313" key="5">
    <source>
        <dbReference type="EMBL" id="KAF7293800.1"/>
    </source>
</evidence>
<dbReference type="EMBL" id="JACAZE010000020">
    <property type="protein sequence ID" value="KAF7293800.1"/>
    <property type="molecule type" value="Genomic_DNA"/>
</dbReference>
<accession>A0A8H6S9I8</accession>
<evidence type="ECO:0000313" key="6">
    <source>
        <dbReference type="Proteomes" id="UP000613580"/>
    </source>
</evidence>
<dbReference type="PANTHER" id="PTHR43439">
    <property type="entry name" value="PHENYLACETATE-COENZYME A LIGASE"/>
    <property type="match status" value="1"/>
</dbReference>
<evidence type="ECO:0000259" key="4">
    <source>
        <dbReference type="Pfam" id="PF07993"/>
    </source>
</evidence>
<dbReference type="InterPro" id="IPR036291">
    <property type="entry name" value="NAD(P)-bd_dom_sf"/>
</dbReference>
<dbReference type="InterPro" id="IPR000873">
    <property type="entry name" value="AMP-dep_synth/lig_dom"/>
</dbReference>
<dbReference type="InterPro" id="IPR042099">
    <property type="entry name" value="ANL_N_sf"/>
</dbReference>
<keyword evidence="1" id="KW-0596">Phosphopantetheine</keyword>
<reference evidence="5" key="1">
    <citation type="submission" date="2020-05" db="EMBL/GenBank/DDBJ databases">
        <title>Mycena genomes resolve the evolution of fungal bioluminescence.</title>
        <authorList>
            <person name="Tsai I.J."/>
        </authorList>
    </citation>
    <scope>NUCLEOTIDE SEQUENCE</scope>
    <source>
        <strain evidence="5">110903Hualien_Pintung</strain>
    </source>
</reference>
<dbReference type="InterPro" id="IPR020845">
    <property type="entry name" value="AMP-binding_CS"/>
</dbReference>
<gene>
    <name evidence="5" type="ORF">HMN09_01175700</name>
</gene>
<dbReference type="AlphaFoldDB" id="A0A8H6S9I8"/>
<organism evidence="5 6">
    <name type="scientific">Mycena chlorophos</name>
    <name type="common">Agaric fungus</name>
    <name type="synonym">Agaricus chlorophos</name>
    <dbReference type="NCBI Taxonomy" id="658473"/>
    <lineage>
        <taxon>Eukaryota</taxon>
        <taxon>Fungi</taxon>
        <taxon>Dikarya</taxon>
        <taxon>Basidiomycota</taxon>
        <taxon>Agaricomycotina</taxon>
        <taxon>Agaricomycetes</taxon>
        <taxon>Agaricomycetidae</taxon>
        <taxon>Agaricales</taxon>
        <taxon>Marasmiineae</taxon>
        <taxon>Mycenaceae</taxon>
        <taxon>Mycena</taxon>
    </lineage>
</organism>
<comment type="caution">
    <text evidence="5">The sequence shown here is derived from an EMBL/GenBank/DDBJ whole genome shotgun (WGS) entry which is preliminary data.</text>
</comment>
<evidence type="ECO:0000259" key="3">
    <source>
        <dbReference type="Pfam" id="PF00501"/>
    </source>
</evidence>
<dbReference type="SUPFAM" id="SSF51735">
    <property type="entry name" value="NAD(P)-binding Rossmann-fold domains"/>
    <property type="match status" value="1"/>
</dbReference>
<protein>
    <submittedName>
        <fullName evidence="5">Nonribosomal peptide synthetase</fullName>
    </submittedName>
</protein>
<evidence type="ECO:0000256" key="1">
    <source>
        <dbReference type="ARBA" id="ARBA00022450"/>
    </source>
</evidence>
<dbReference type="InterPro" id="IPR051414">
    <property type="entry name" value="Adenylate-forming_Reductase"/>
</dbReference>
<dbReference type="PANTHER" id="PTHR43439:SF2">
    <property type="entry name" value="ENZYME, PUTATIVE (JCVI)-RELATED"/>
    <property type="match status" value="1"/>
</dbReference>
<feature type="domain" description="Thioester reductase (TE)" evidence="4">
    <location>
        <begin position="709"/>
        <end position="943"/>
    </location>
</feature>
<dbReference type="PROSITE" id="PS00455">
    <property type="entry name" value="AMP_BINDING"/>
    <property type="match status" value="1"/>
</dbReference>
<dbReference type="OrthoDB" id="429813at2759"/>
<dbReference type="Pfam" id="PF23562">
    <property type="entry name" value="AMP-binding_C_3"/>
    <property type="match status" value="1"/>
</dbReference>
<dbReference type="InterPro" id="IPR013120">
    <property type="entry name" value="FAR_NAD-bd"/>
</dbReference>
<keyword evidence="2" id="KW-0597">Phosphoprotein</keyword>
<keyword evidence="6" id="KW-1185">Reference proteome</keyword>
<dbReference type="Gene3D" id="3.40.50.12780">
    <property type="entry name" value="N-terminal domain of ligase-like"/>
    <property type="match status" value="1"/>
</dbReference>
<dbReference type="Gene3D" id="3.40.50.720">
    <property type="entry name" value="NAD(P)-binding Rossmann-like Domain"/>
    <property type="match status" value="1"/>
</dbReference>